<protein>
    <submittedName>
        <fullName evidence="2">Uncharacterized protein</fullName>
    </submittedName>
</protein>
<dbReference type="OrthoDB" id="10450660at2759"/>
<evidence type="ECO:0000313" key="3">
    <source>
        <dbReference type="Proteomes" id="UP000276215"/>
    </source>
</evidence>
<feature type="transmembrane region" description="Helical" evidence="1">
    <location>
        <begin position="66"/>
        <end position="95"/>
    </location>
</feature>
<keyword evidence="1" id="KW-0472">Membrane</keyword>
<dbReference type="EMBL" id="ML120432">
    <property type="protein sequence ID" value="RPA94848.1"/>
    <property type="molecule type" value="Genomic_DNA"/>
</dbReference>
<organism evidence="2 3">
    <name type="scientific">Choiromyces venosus 120613-1</name>
    <dbReference type="NCBI Taxonomy" id="1336337"/>
    <lineage>
        <taxon>Eukaryota</taxon>
        <taxon>Fungi</taxon>
        <taxon>Dikarya</taxon>
        <taxon>Ascomycota</taxon>
        <taxon>Pezizomycotina</taxon>
        <taxon>Pezizomycetes</taxon>
        <taxon>Pezizales</taxon>
        <taxon>Tuberaceae</taxon>
        <taxon>Choiromyces</taxon>
    </lineage>
</organism>
<keyword evidence="1" id="KW-1133">Transmembrane helix</keyword>
<proteinExistence type="predicted"/>
<sequence length="117" mass="13704">MAFQDLLESLQLKWAELNHIYRNYWRKTPLEEYIPEADVLEMVRLGTRGQQTGYSVGGESGEGQGILWIILVLIEIGVVSWVLLTVMITLCIWWAGVFKREEGDDWEEEEEGRKWEE</sequence>
<gene>
    <name evidence="2" type="ORF">L873DRAFT_1385941</name>
</gene>
<dbReference type="AlphaFoldDB" id="A0A3N4JCY6"/>
<evidence type="ECO:0000256" key="1">
    <source>
        <dbReference type="SAM" id="Phobius"/>
    </source>
</evidence>
<keyword evidence="3" id="KW-1185">Reference proteome</keyword>
<accession>A0A3N4JCY6</accession>
<name>A0A3N4JCY6_9PEZI</name>
<keyword evidence="1" id="KW-0812">Transmembrane</keyword>
<evidence type="ECO:0000313" key="2">
    <source>
        <dbReference type="EMBL" id="RPA94848.1"/>
    </source>
</evidence>
<reference evidence="2 3" key="1">
    <citation type="journal article" date="2018" name="Nat. Ecol. Evol.">
        <title>Pezizomycetes genomes reveal the molecular basis of ectomycorrhizal truffle lifestyle.</title>
        <authorList>
            <person name="Murat C."/>
            <person name="Payen T."/>
            <person name="Noel B."/>
            <person name="Kuo A."/>
            <person name="Morin E."/>
            <person name="Chen J."/>
            <person name="Kohler A."/>
            <person name="Krizsan K."/>
            <person name="Balestrini R."/>
            <person name="Da Silva C."/>
            <person name="Montanini B."/>
            <person name="Hainaut M."/>
            <person name="Levati E."/>
            <person name="Barry K.W."/>
            <person name="Belfiori B."/>
            <person name="Cichocki N."/>
            <person name="Clum A."/>
            <person name="Dockter R.B."/>
            <person name="Fauchery L."/>
            <person name="Guy J."/>
            <person name="Iotti M."/>
            <person name="Le Tacon F."/>
            <person name="Lindquist E.A."/>
            <person name="Lipzen A."/>
            <person name="Malagnac F."/>
            <person name="Mello A."/>
            <person name="Molinier V."/>
            <person name="Miyauchi S."/>
            <person name="Poulain J."/>
            <person name="Riccioni C."/>
            <person name="Rubini A."/>
            <person name="Sitrit Y."/>
            <person name="Splivallo R."/>
            <person name="Traeger S."/>
            <person name="Wang M."/>
            <person name="Zifcakova L."/>
            <person name="Wipf D."/>
            <person name="Zambonelli A."/>
            <person name="Paolocci F."/>
            <person name="Nowrousian M."/>
            <person name="Ottonello S."/>
            <person name="Baldrian P."/>
            <person name="Spatafora J.W."/>
            <person name="Henrissat B."/>
            <person name="Nagy L.G."/>
            <person name="Aury J.M."/>
            <person name="Wincker P."/>
            <person name="Grigoriev I.V."/>
            <person name="Bonfante P."/>
            <person name="Martin F.M."/>
        </authorList>
    </citation>
    <scope>NUCLEOTIDE SEQUENCE [LARGE SCALE GENOMIC DNA]</scope>
    <source>
        <strain evidence="2 3">120613-1</strain>
    </source>
</reference>
<dbReference type="Proteomes" id="UP000276215">
    <property type="component" value="Unassembled WGS sequence"/>
</dbReference>